<dbReference type="OrthoDB" id="419598at2759"/>
<dbReference type="InterPro" id="IPR051604">
    <property type="entry name" value="Ergot_Alk_Oxidoreductase"/>
</dbReference>
<dbReference type="AlphaFoldDB" id="A0A9N9W2R3"/>
<feature type="domain" description="NAD(P)-binding" evidence="1">
    <location>
        <begin position="111"/>
        <end position="254"/>
    </location>
</feature>
<dbReference type="PANTHER" id="PTHR43162">
    <property type="match status" value="1"/>
</dbReference>
<evidence type="ECO:0000313" key="2">
    <source>
        <dbReference type="EMBL" id="CAH0041236.1"/>
    </source>
</evidence>
<gene>
    <name evidence="2" type="ORF">CRHIZ90672A_00008985</name>
</gene>
<evidence type="ECO:0000259" key="1">
    <source>
        <dbReference type="Pfam" id="PF13460"/>
    </source>
</evidence>
<dbReference type="InterPro" id="IPR016040">
    <property type="entry name" value="NAD(P)-bd_dom"/>
</dbReference>
<dbReference type="InterPro" id="IPR036291">
    <property type="entry name" value="NAD(P)-bd_dom_sf"/>
</dbReference>
<keyword evidence="3" id="KW-1185">Reference proteome</keyword>
<dbReference type="PANTHER" id="PTHR43162:SF1">
    <property type="entry name" value="PRESTALK A DIFFERENTIATION PROTEIN A"/>
    <property type="match status" value="1"/>
</dbReference>
<evidence type="ECO:0000313" key="3">
    <source>
        <dbReference type="Proteomes" id="UP000696573"/>
    </source>
</evidence>
<organism evidence="2 3">
    <name type="scientific">Clonostachys rhizophaga</name>
    <dbReference type="NCBI Taxonomy" id="160324"/>
    <lineage>
        <taxon>Eukaryota</taxon>
        <taxon>Fungi</taxon>
        <taxon>Dikarya</taxon>
        <taxon>Ascomycota</taxon>
        <taxon>Pezizomycotina</taxon>
        <taxon>Sordariomycetes</taxon>
        <taxon>Hypocreomycetidae</taxon>
        <taxon>Hypocreales</taxon>
        <taxon>Bionectriaceae</taxon>
        <taxon>Clonostachys</taxon>
    </lineage>
</organism>
<name>A0A9N9W2R3_9HYPO</name>
<proteinExistence type="predicted"/>
<dbReference type="Gene3D" id="3.40.50.720">
    <property type="entry name" value="NAD(P)-binding Rossmann-like Domain"/>
    <property type="match status" value="1"/>
</dbReference>
<protein>
    <recommendedName>
        <fullName evidence="1">NAD(P)-binding domain-containing protein</fullName>
    </recommendedName>
</protein>
<accession>A0A9N9W2R3</accession>
<dbReference type="Pfam" id="PF13460">
    <property type="entry name" value="NAD_binding_10"/>
    <property type="match status" value="1"/>
</dbReference>
<reference evidence="2" key="1">
    <citation type="submission" date="2021-10" db="EMBL/GenBank/DDBJ databases">
        <authorList>
            <person name="Piombo E."/>
        </authorList>
    </citation>
    <scope>NUCLEOTIDE SEQUENCE</scope>
</reference>
<comment type="caution">
    <text evidence="2">The sequence shown here is derived from an EMBL/GenBank/DDBJ whole genome shotgun (WGS) entry which is preliminary data.</text>
</comment>
<sequence length="415" mass="47183">MAACKAQQSYGSENRRMSQHLSVPHRLAIRKQWTVQRHRDKGSRIPAPKKYITEAELATITDLAYYHYPDCFLLPSAHFFFSLTNQLHSRPTAYIMTVPPKKIPDSVLIFGAAGHIGWPLAEYLHRKASSIKLRLATSSPHKREHLQKAFPHAAIIDANYNDVQSLKLAARDVEAIFVITPGGMNERFAMTNLVTALREENRLIQIIRMVGIFPELSPQRVPKTLGPGSLPYEHPIAKQILDESGLPVTYINCGASFIDNLWLQIAPVLAKRTLIWPEHRVPFIDPVDIAEVAGRLLLSDNGKHIGAFHTMNNGHDWLQFREVAGILSDVLGQDIAYNGSFEAFSDFYRPKMGELVDKLWAFFKFEEANEEIWALNNFVERTIGRKPTTFKDWVVRHKDELLRGSKSLPYAERVI</sequence>
<dbReference type="Proteomes" id="UP000696573">
    <property type="component" value="Unassembled WGS sequence"/>
</dbReference>
<dbReference type="Gene3D" id="3.90.25.10">
    <property type="entry name" value="UDP-galactose 4-epimerase, domain 1"/>
    <property type="match status" value="1"/>
</dbReference>
<dbReference type="SUPFAM" id="SSF51735">
    <property type="entry name" value="NAD(P)-binding Rossmann-fold domains"/>
    <property type="match status" value="1"/>
</dbReference>
<dbReference type="EMBL" id="CABFNQ020000763">
    <property type="protein sequence ID" value="CAH0041236.1"/>
    <property type="molecule type" value="Genomic_DNA"/>
</dbReference>